<reference evidence="1" key="1">
    <citation type="submission" date="2020-12" db="EMBL/GenBank/DDBJ databases">
        <title>Enhanced detection system for hospital associated transmission using whole genome sequencing surveillance.</title>
        <authorList>
            <person name="Harrison L.H."/>
            <person name="Van Tyne D."/>
            <person name="Marsh J.W."/>
            <person name="Griffith M.P."/>
            <person name="Snyder D.J."/>
            <person name="Cooper V.S."/>
            <person name="Mustapha M."/>
        </authorList>
    </citation>
    <scope>NUCLEOTIDE SEQUENCE</scope>
    <source>
        <strain evidence="1">PSB00042</strain>
    </source>
</reference>
<dbReference type="Proteomes" id="UP000637061">
    <property type="component" value="Unassembled WGS sequence"/>
</dbReference>
<dbReference type="AlphaFoldDB" id="A0A8I1JJ28"/>
<sequence length="61" mass="6539">MNDDFMQDKESISADTNGLGSVVIQLHAQGQVIHLTPEQSRALAGQLIAKATDADFQNSVL</sequence>
<evidence type="ECO:0000313" key="2">
    <source>
        <dbReference type="Proteomes" id="UP000637061"/>
    </source>
</evidence>
<accession>A0A8I1JJ28</accession>
<gene>
    <name evidence="1" type="ORF">JEU22_04575</name>
</gene>
<dbReference type="RefSeq" id="WP_198746793.1">
    <property type="nucleotide sequence ID" value="NZ_JAEHTE010000002.1"/>
</dbReference>
<name>A0A8I1JJ28_PSEPU</name>
<organism evidence="1 2">
    <name type="scientific">Pseudomonas putida</name>
    <name type="common">Arthrobacter siderocapsulatus</name>
    <dbReference type="NCBI Taxonomy" id="303"/>
    <lineage>
        <taxon>Bacteria</taxon>
        <taxon>Pseudomonadati</taxon>
        <taxon>Pseudomonadota</taxon>
        <taxon>Gammaproteobacteria</taxon>
        <taxon>Pseudomonadales</taxon>
        <taxon>Pseudomonadaceae</taxon>
        <taxon>Pseudomonas</taxon>
    </lineage>
</organism>
<proteinExistence type="predicted"/>
<comment type="caution">
    <text evidence="1">The sequence shown here is derived from an EMBL/GenBank/DDBJ whole genome shotgun (WGS) entry which is preliminary data.</text>
</comment>
<dbReference type="EMBL" id="JAEHTE010000002">
    <property type="protein sequence ID" value="MBI6883179.1"/>
    <property type="molecule type" value="Genomic_DNA"/>
</dbReference>
<evidence type="ECO:0000313" key="1">
    <source>
        <dbReference type="EMBL" id="MBI6883179.1"/>
    </source>
</evidence>
<protein>
    <submittedName>
        <fullName evidence="1">Uncharacterized protein</fullName>
    </submittedName>
</protein>